<proteinExistence type="predicted"/>
<dbReference type="HOGENOM" id="CLU_155624_0_2_1"/>
<dbReference type="EMBL" id="KN838597">
    <property type="protein sequence ID" value="KIK02133.1"/>
    <property type="molecule type" value="Genomic_DNA"/>
</dbReference>
<keyword evidence="2" id="KW-1185">Reference proteome</keyword>
<dbReference type="AlphaFoldDB" id="A0A0C9Y243"/>
<protein>
    <submittedName>
        <fullName evidence="1">Uncharacterized protein</fullName>
    </submittedName>
</protein>
<accession>A0A0C9Y243</accession>
<evidence type="ECO:0000313" key="2">
    <source>
        <dbReference type="Proteomes" id="UP000054477"/>
    </source>
</evidence>
<organism evidence="1 2">
    <name type="scientific">Laccaria amethystina LaAM-08-1</name>
    <dbReference type="NCBI Taxonomy" id="1095629"/>
    <lineage>
        <taxon>Eukaryota</taxon>
        <taxon>Fungi</taxon>
        <taxon>Dikarya</taxon>
        <taxon>Basidiomycota</taxon>
        <taxon>Agaricomycotina</taxon>
        <taxon>Agaricomycetes</taxon>
        <taxon>Agaricomycetidae</taxon>
        <taxon>Agaricales</taxon>
        <taxon>Agaricineae</taxon>
        <taxon>Hydnangiaceae</taxon>
        <taxon>Laccaria</taxon>
    </lineage>
</organism>
<gene>
    <name evidence="1" type="ORF">K443DRAFT_97496</name>
</gene>
<name>A0A0C9Y243_9AGAR</name>
<reference evidence="1 2" key="1">
    <citation type="submission" date="2014-04" db="EMBL/GenBank/DDBJ databases">
        <authorList>
            <consortium name="DOE Joint Genome Institute"/>
            <person name="Kuo A."/>
            <person name="Kohler A."/>
            <person name="Nagy L.G."/>
            <person name="Floudas D."/>
            <person name="Copeland A."/>
            <person name="Barry K.W."/>
            <person name="Cichocki N."/>
            <person name="Veneault-Fourrey C."/>
            <person name="LaButti K."/>
            <person name="Lindquist E.A."/>
            <person name="Lipzen A."/>
            <person name="Lundell T."/>
            <person name="Morin E."/>
            <person name="Murat C."/>
            <person name="Sun H."/>
            <person name="Tunlid A."/>
            <person name="Henrissat B."/>
            <person name="Grigoriev I.V."/>
            <person name="Hibbett D.S."/>
            <person name="Martin F."/>
            <person name="Nordberg H.P."/>
            <person name="Cantor M.N."/>
            <person name="Hua S.X."/>
        </authorList>
    </citation>
    <scope>NUCLEOTIDE SEQUENCE [LARGE SCALE GENOMIC DNA]</scope>
    <source>
        <strain evidence="1 2">LaAM-08-1</strain>
    </source>
</reference>
<dbReference type="Proteomes" id="UP000054477">
    <property type="component" value="Unassembled WGS sequence"/>
</dbReference>
<sequence length="76" mass="8745">TDPNQISFMAVTAHWIECVEENTGSGSKETLQLRTNLIGFHKLPGHHTGEHFAHCFLYITDHLNITKKAIEKFYYL</sequence>
<reference evidence="2" key="2">
    <citation type="submission" date="2015-01" db="EMBL/GenBank/DDBJ databases">
        <title>Evolutionary Origins and Diversification of the Mycorrhizal Mutualists.</title>
        <authorList>
            <consortium name="DOE Joint Genome Institute"/>
            <consortium name="Mycorrhizal Genomics Consortium"/>
            <person name="Kohler A."/>
            <person name="Kuo A."/>
            <person name="Nagy L.G."/>
            <person name="Floudas D."/>
            <person name="Copeland A."/>
            <person name="Barry K.W."/>
            <person name="Cichocki N."/>
            <person name="Veneault-Fourrey C."/>
            <person name="LaButti K."/>
            <person name="Lindquist E.A."/>
            <person name="Lipzen A."/>
            <person name="Lundell T."/>
            <person name="Morin E."/>
            <person name="Murat C."/>
            <person name="Riley R."/>
            <person name="Ohm R."/>
            <person name="Sun H."/>
            <person name="Tunlid A."/>
            <person name="Henrissat B."/>
            <person name="Grigoriev I.V."/>
            <person name="Hibbett D.S."/>
            <person name="Martin F."/>
        </authorList>
    </citation>
    <scope>NUCLEOTIDE SEQUENCE [LARGE SCALE GENOMIC DNA]</scope>
    <source>
        <strain evidence="2">LaAM-08-1</strain>
    </source>
</reference>
<feature type="non-terminal residue" evidence="1">
    <location>
        <position position="1"/>
    </location>
</feature>
<evidence type="ECO:0000313" key="1">
    <source>
        <dbReference type="EMBL" id="KIK02133.1"/>
    </source>
</evidence>
<dbReference type="OrthoDB" id="3250324at2759"/>